<feature type="domain" description="N-acetyltransferase" evidence="1">
    <location>
        <begin position="17"/>
        <end position="171"/>
    </location>
</feature>
<accession>A0A918ULD9</accession>
<organism evidence="2 3">
    <name type="scientific">Echinicola pacifica</name>
    <dbReference type="NCBI Taxonomy" id="346377"/>
    <lineage>
        <taxon>Bacteria</taxon>
        <taxon>Pseudomonadati</taxon>
        <taxon>Bacteroidota</taxon>
        <taxon>Cytophagia</taxon>
        <taxon>Cytophagales</taxon>
        <taxon>Cyclobacteriaceae</taxon>
        <taxon>Echinicola</taxon>
    </lineage>
</organism>
<reference evidence="2" key="1">
    <citation type="journal article" date="2014" name="Int. J. Syst. Evol. Microbiol.">
        <title>Complete genome sequence of Corynebacterium casei LMG S-19264T (=DSM 44701T), isolated from a smear-ripened cheese.</title>
        <authorList>
            <consortium name="US DOE Joint Genome Institute (JGI-PGF)"/>
            <person name="Walter F."/>
            <person name="Albersmeier A."/>
            <person name="Kalinowski J."/>
            <person name="Ruckert C."/>
        </authorList>
    </citation>
    <scope>NUCLEOTIDE SEQUENCE</scope>
    <source>
        <strain evidence="2">KCTC 12368</strain>
    </source>
</reference>
<dbReference type="GO" id="GO:0016747">
    <property type="term" value="F:acyltransferase activity, transferring groups other than amino-acyl groups"/>
    <property type="evidence" value="ECO:0007669"/>
    <property type="project" value="InterPro"/>
</dbReference>
<dbReference type="RefSeq" id="WP_018472685.1">
    <property type="nucleotide sequence ID" value="NZ_BMWX01000002.1"/>
</dbReference>
<dbReference type="PANTHER" id="PTHR43328:SF1">
    <property type="entry name" value="N-ACETYLTRANSFERASE DOMAIN-CONTAINING PROTEIN"/>
    <property type="match status" value="1"/>
</dbReference>
<dbReference type="InterPro" id="IPR016181">
    <property type="entry name" value="Acyl_CoA_acyltransferase"/>
</dbReference>
<name>A0A918ULD9_9BACT</name>
<keyword evidence="3" id="KW-1185">Reference proteome</keyword>
<dbReference type="Proteomes" id="UP000619457">
    <property type="component" value="Unassembled WGS sequence"/>
</dbReference>
<evidence type="ECO:0000313" key="3">
    <source>
        <dbReference type="Proteomes" id="UP000619457"/>
    </source>
</evidence>
<dbReference type="AlphaFoldDB" id="A0A918ULD9"/>
<dbReference type="PANTHER" id="PTHR43328">
    <property type="entry name" value="ACETYLTRANSFERASE-RELATED"/>
    <property type="match status" value="1"/>
</dbReference>
<sequence>MKIQGENSIALVSWGQDHFHKLYPLANNIRISQNLKDSFPHPYTLHDARAWIEHNIKFTPSQNFAIEMDGKLVGAIGGVIGKEELRTNMEIGFWLGEAYWGQGIATEALKLFVPYIFQRFPIHRVYAQVYENNLASMRVLEKSGFVEEAILKFGYIKNDQIGDLFQYVRLRDND</sequence>
<protein>
    <submittedName>
        <fullName evidence="2">N-acetyltransferase</fullName>
    </submittedName>
</protein>
<dbReference type="EMBL" id="BMWX01000002">
    <property type="protein sequence ID" value="GGZ18369.1"/>
    <property type="molecule type" value="Genomic_DNA"/>
</dbReference>
<dbReference type="PROSITE" id="PS51186">
    <property type="entry name" value="GNAT"/>
    <property type="match status" value="1"/>
</dbReference>
<dbReference type="InterPro" id="IPR000182">
    <property type="entry name" value="GNAT_dom"/>
</dbReference>
<reference evidence="2" key="2">
    <citation type="submission" date="2020-09" db="EMBL/GenBank/DDBJ databases">
        <authorList>
            <person name="Sun Q."/>
            <person name="Kim S."/>
        </authorList>
    </citation>
    <scope>NUCLEOTIDE SEQUENCE</scope>
    <source>
        <strain evidence="2">KCTC 12368</strain>
    </source>
</reference>
<comment type="caution">
    <text evidence="2">The sequence shown here is derived from an EMBL/GenBank/DDBJ whole genome shotgun (WGS) entry which is preliminary data.</text>
</comment>
<dbReference type="Gene3D" id="3.40.630.30">
    <property type="match status" value="1"/>
</dbReference>
<evidence type="ECO:0000259" key="1">
    <source>
        <dbReference type="PROSITE" id="PS51186"/>
    </source>
</evidence>
<evidence type="ECO:0000313" key="2">
    <source>
        <dbReference type="EMBL" id="GGZ18369.1"/>
    </source>
</evidence>
<dbReference type="SUPFAM" id="SSF55729">
    <property type="entry name" value="Acyl-CoA N-acyltransferases (Nat)"/>
    <property type="match status" value="1"/>
</dbReference>
<gene>
    <name evidence="2" type="ORF">GCM10007049_08150</name>
</gene>
<dbReference type="Pfam" id="PF13302">
    <property type="entry name" value="Acetyltransf_3"/>
    <property type="match status" value="1"/>
</dbReference>
<proteinExistence type="predicted"/>